<dbReference type="GeneID" id="37268154"/>
<evidence type="ECO:0000256" key="1">
    <source>
        <dbReference type="ARBA" id="ARBA00022443"/>
    </source>
</evidence>
<dbReference type="Pfam" id="PF20842">
    <property type="entry name" value="Rax2_2"/>
    <property type="match status" value="1"/>
</dbReference>
<evidence type="ECO:0000256" key="3">
    <source>
        <dbReference type="SAM" id="MobiDB-lite"/>
    </source>
</evidence>
<dbReference type="InterPro" id="IPR024982">
    <property type="entry name" value="Rax2-like_C"/>
</dbReference>
<feature type="signal peptide" evidence="5">
    <location>
        <begin position="1"/>
        <end position="22"/>
    </location>
</feature>
<name>A0A316ZB27_9BASI</name>
<keyword evidence="5" id="KW-0732">Signal</keyword>
<accession>A0A316ZB27</accession>
<dbReference type="SUPFAM" id="SSF50044">
    <property type="entry name" value="SH3-domain"/>
    <property type="match status" value="1"/>
</dbReference>
<evidence type="ECO:0000256" key="4">
    <source>
        <dbReference type="SAM" id="Phobius"/>
    </source>
</evidence>
<dbReference type="InterPro" id="IPR015915">
    <property type="entry name" value="Kelch-typ_b-propeller"/>
</dbReference>
<dbReference type="STRING" id="58919.A0A316ZB27"/>
<evidence type="ECO:0000313" key="7">
    <source>
        <dbReference type="EMBL" id="PWN97403.1"/>
    </source>
</evidence>
<reference evidence="7 8" key="1">
    <citation type="journal article" date="2018" name="Mol. Biol. Evol.">
        <title>Broad Genomic Sampling Reveals a Smut Pathogenic Ancestry of the Fungal Clade Ustilaginomycotina.</title>
        <authorList>
            <person name="Kijpornyongpan T."/>
            <person name="Mondo S.J."/>
            <person name="Barry K."/>
            <person name="Sandor L."/>
            <person name="Lee J."/>
            <person name="Lipzen A."/>
            <person name="Pangilinan J."/>
            <person name="LaButti K."/>
            <person name="Hainaut M."/>
            <person name="Henrissat B."/>
            <person name="Grigoriev I.V."/>
            <person name="Spatafora J.W."/>
            <person name="Aime M.C."/>
        </authorList>
    </citation>
    <scope>NUCLEOTIDE SEQUENCE [LARGE SCALE GENOMIC DNA]</scope>
    <source>
        <strain evidence="7 8">MCA 4186</strain>
    </source>
</reference>
<feature type="domain" description="SH3" evidence="6">
    <location>
        <begin position="1480"/>
        <end position="1536"/>
    </location>
</feature>
<evidence type="ECO:0000256" key="2">
    <source>
        <dbReference type="PROSITE-ProRule" id="PRU00192"/>
    </source>
</evidence>
<dbReference type="InterPro" id="IPR001452">
    <property type="entry name" value="SH3_domain"/>
</dbReference>
<dbReference type="CDD" id="cd00174">
    <property type="entry name" value="SH3"/>
    <property type="match status" value="1"/>
</dbReference>
<gene>
    <name evidence="7" type="ORF">FA09DRAFT_309321</name>
</gene>
<keyword evidence="4" id="KW-0812">Transmembrane</keyword>
<evidence type="ECO:0000313" key="8">
    <source>
        <dbReference type="Proteomes" id="UP000245946"/>
    </source>
</evidence>
<feature type="chain" id="PRO_5016289119" description="SH3 domain-containing protein" evidence="5">
    <location>
        <begin position="23"/>
        <end position="1536"/>
    </location>
</feature>
<sequence>MRASSSLARAAVLLSAASVVAAADFPYIDFEGLGQVAISGSFQGVQVWNQNVSTLSSTGAFSADAGSLLTLAPSGQLAKVGATGEGGAIRAICQRSDGVNGTVFVGGTFETINGSAVSNIAAYDPASRSWSDLAGGLDGAVEALYCDEEHGTLIAGGSFVRPRSPPAEEAERFLGGVASWSYAAGSWSPVVFGGVNGTVDTITAGSNSSNIRLLGAFEMQFSSAAGTNMSTSGTNTSASSLTIAMAPLPLGQSEFQGGPVSSNRDYANPAQILCPRGDDGPNNTFLFADNAPGRLTLRTFRSLSARALRLANTFVDGRGTRTFSVVSIPDNQVLTMVYVDPATQQNVTCSDACTLAHDANIPYQDFVFADLPESGAQSGVRELTGIQLTVSEWYGAGAGLHSLSLLSEGAFAYAYGGYNRGRCSSEQPGVNSTDSTTTSEGGWYQTNTVIGGASAPVLAYQDSYSNLAQAASSVSLRWDVDAHYNGNYSAYLYVPGCTAAGQCGQRTDVLVTTIAQANVAGSEIRVSQAVEDDTRVLVYSGPVDRTSDTFKPSITLSIPQDAAAPTRGDNFIVVADKVSLYLRSSPDLFQMVQARGFGMLEYNVFDVAGMPLENGTQVLSNNSLNAFSNFGSTLVANGVNRTQGHTLSSAASLLATTFVGGNFSSRTTDIAQEGFANLVSFADASGGSNYTRLAGGGLNGPVSSLVAIDERLFVGGNFSATADGSTLLSNLAEYDVRANTWKPISGAPDGAVLTLAAFRNSSLLVTGAFESRNNGADSAAGYAVWDTTSDAWVPQDGLLIGSIDSVSAPNSADGLTYMAGAVSGLSTSSASGAARLNAPEEEGGAPTIEALNYSFRRQDQAASAMPAAPEGLLALRASARRLAGRVISGEEEQSRRRVHSSRALISSGSLSGRSSGGLTRWLSSALLSRSDEQAVGARTSLTRRADAMEPPSLASNGDEDVLASAFWQRGDDDFVFVVGGNFTTSEGIVNLGWYDYKTSQLNRFPQLPASSNLTVIRALYVDGNQLYAGGDGGLQMFDFGSMAWLSDAATLSVEGGATVLSVSDIDHRPDSSTMIVAGTFDNAGSLPCANICAWDTQTRRWSQLGAGVRDGQISAIDFGGSKAGTVVVAGSMTINGAEASLATYDLERQVWTALGSVGSGDGQVPGPATALSVDDLNLNSIFVGGRTTDGQQPYLAKWNGQSFLTLAPDELLSETGIAQLSFVGITRAHPSNDVLENNRLLVVSGALNMRDFGNVSTALYDGNSWTPFLIATAYGGGLGAIRAFTRSTEVLSFPNLRHLAVGIVILISIAIGLGIVFLLVLLGLLWALLRRKDRRGVEVPISPSDDTLGHAGEKKQPAELLATLNAATEGAMGGGAGHERGSVDNAQMAGVGAGAAGAGAAGFGAAAAAAASTSHGHAESSAHHGGGGTTLDHSDPSTAYHSERTGQTQYYSGDDGGAGGAGAGAAAVGMAYGGMDDEEREGIEAHARYSFEATHPSEVSMRAGDTIFVLDDGDESWWLIARLDGQTGVVPATYVL</sequence>
<dbReference type="Proteomes" id="UP000245946">
    <property type="component" value="Unassembled WGS sequence"/>
</dbReference>
<protein>
    <recommendedName>
        <fullName evidence="6">SH3 domain-containing protein</fullName>
    </recommendedName>
</protein>
<dbReference type="RefSeq" id="XP_025597682.1">
    <property type="nucleotide sequence ID" value="XM_025740608.1"/>
</dbReference>
<organism evidence="7 8">
    <name type="scientific">Tilletiopsis washingtonensis</name>
    <dbReference type="NCBI Taxonomy" id="58919"/>
    <lineage>
        <taxon>Eukaryota</taxon>
        <taxon>Fungi</taxon>
        <taxon>Dikarya</taxon>
        <taxon>Basidiomycota</taxon>
        <taxon>Ustilaginomycotina</taxon>
        <taxon>Exobasidiomycetes</taxon>
        <taxon>Entylomatales</taxon>
        <taxon>Entylomatales incertae sedis</taxon>
        <taxon>Tilletiopsis</taxon>
    </lineage>
</organism>
<evidence type="ECO:0000259" key="6">
    <source>
        <dbReference type="PROSITE" id="PS50002"/>
    </source>
</evidence>
<dbReference type="Gene3D" id="2.30.30.40">
    <property type="entry name" value="SH3 Domains"/>
    <property type="match status" value="1"/>
</dbReference>
<dbReference type="InterPro" id="IPR048265">
    <property type="entry name" value="Rax2-like_third"/>
</dbReference>
<proteinExistence type="predicted"/>
<dbReference type="Pfam" id="PF12768">
    <property type="entry name" value="Rax2"/>
    <property type="match status" value="1"/>
</dbReference>
<dbReference type="SUPFAM" id="SSF50965">
    <property type="entry name" value="Galactose oxidase, central domain"/>
    <property type="match status" value="2"/>
</dbReference>
<dbReference type="GO" id="GO:1902929">
    <property type="term" value="C:plasma membrane of growing cell tip"/>
    <property type="evidence" value="ECO:0007669"/>
    <property type="project" value="TreeGrafter"/>
</dbReference>
<dbReference type="PANTHER" id="PTHR31778:SF2">
    <property type="entry name" value="BUD SITE SELECTION PROTEIN RAX2"/>
    <property type="match status" value="1"/>
</dbReference>
<keyword evidence="8" id="KW-1185">Reference proteome</keyword>
<dbReference type="InterPro" id="IPR036028">
    <property type="entry name" value="SH3-like_dom_sf"/>
</dbReference>
<dbReference type="PROSITE" id="PS50002">
    <property type="entry name" value="SH3"/>
    <property type="match status" value="1"/>
</dbReference>
<dbReference type="OrthoDB" id="2503993at2759"/>
<dbReference type="PANTHER" id="PTHR31778">
    <property type="entry name" value="BUD SITE SELECTION PROTEIN RAX2"/>
    <property type="match status" value="1"/>
</dbReference>
<dbReference type="SMART" id="SM00326">
    <property type="entry name" value="SH3"/>
    <property type="match status" value="1"/>
</dbReference>
<dbReference type="EMBL" id="KZ819295">
    <property type="protein sequence ID" value="PWN97403.1"/>
    <property type="molecule type" value="Genomic_DNA"/>
</dbReference>
<keyword evidence="4" id="KW-0472">Membrane</keyword>
<feature type="region of interest" description="Disordered" evidence="3">
    <location>
        <begin position="1414"/>
        <end position="1454"/>
    </location>
</feature>
<dbReference type="Gene3D" id="2.120.10.80">
    <property type="entry name" value="Kelch-type beta propeller"/>
    <property type="match status" value="2"/>
</dbReference>
<dbReference type="InterPro" id="IPR011043">
    <property type="entry name" value="Gal_Oxase/kelch_b-propeller"/>
</dbReference>
<dbReference type="Pfam" id="PF20843">
    <property type="entry name" value="Rax2_3"/>
    <property type="match status" value="1"/>
</dbReference>
<keyword evidence="1 2" id="KW-0728">SH3 domain</keyword>
<dbReference type="InterPro" id="IPR048266">
    <property type="entry name" value="Rax2-like_second"/>
</dbReference>
<feature type="transmembrane region" description="Helical" evidence="4">
    <location>
        <begin position="1299"/>
        <end position="1329"/>
    </location>
</feature>
<keyword evidence="4" id="KW-1133">Transmembrane helix</keyword>
<feature type="compositionally biased region" description="Polar residues" evidence="3">
    <location>
        <begin position="1436"/>
        <end position="1451"/>
    </location>
</feature>
<dbReference type="Pfam" id="PF00018">
    <property type="entry name" value="SH3_1"/>
    <property type="match status" value="1"/>
</dbReference>
<evidence type="ECO:0000256" key="5">
    <source>
        <dbReference type="SAM" id="SignalP"/>
    </source>
</evidence>